<protein>
    <recommendedName>
        <fullName evidence="3">Lipoprotein</fullName>
    </recommendedName>
</protein>
<reference evidence="1 2" key="1">
    <citation type="journal article" date="2023" name="Int. J. Syst. Evol. Microbiol.">
        <title>Methylocystis iwaonis sp. nov., a type II methane-oxidizing bacterium from surface soil of a rice paddy field in Japan, and emended description of the genus Methylocystis (ex Whittenbury et al. 1970) Bowman et al. 1993.</title>
        <authorList>
            <person name="Kaise H."/>
            <person name="Sawadogo J.B."/>
            <person name="Alam M.S."/>
            <person name="Ueno C."/>
            <person name="Dianou D."/>
            <person name="Shinjo R."/>
            <person name="Asakawa S."/>
        </authorList>
    </citation>
    <scope>NUCLEOTIDE SEQUENCE [LARGE SCALE GENOMIC DNA]</scope>
    <source>
        <strain evidence="1 2">SS37A-Re</strain>
    </source>
</reference>
<evidence type="ECO:0008006" key="3">
    <source>
        <dbReference type="Google" id="ProtNLM"/>
    </source>
</evidence>
<gene>
    <name evidence="1" type="ORF">SS37A_38480</name>
</gene>
<evidence type="ECO:0000313" key="1">
    <source>
        <dbReference type="EMBL" id="BDV36318.1"/>
    </source>
</evidence>
<accession>A0ABM8EE62</accession>
<geneLocation type="plasmid" evidence="1 2">
    <name>pSS37A-Re-2</name>
</geneLocation>
<keyword evidence="1" id="KW-0614">Plasmid</keyword>
<name>A0ABM8EE62_9HYPH</name>
<evidence type="ECO:0000313" key="2">
    <source>
        <dbReference type="Proteomes" id="UP001317629"/>
    </source>
</evidence>
<dbReference type="Proteomes" id="UP001317629">
    <property type="component" value="Plasmid pSS37A-Re-2"/>
</dbReference>
<organism evidence="1 2">
    <name type="scientific">Methylocystis iwaonis</name>
    <dbReference type="NCBI Taxonomy" id="2885079"/>
    <lineage>
        <taxon>Bacteria</taxon>
        <taxon>Pseudomonadati</taxon>
        <taxon>Pseudomonadota</taxon>
        <taxon>Alphaproteobacteria</taxon>
        <taxon>Hyphomicrobiales</taxon>
        <taxon>Methylocystaceae</taxon>
        <taxon>Methylocystis</taxon>
    </lineage>
</organism>
<dbReference type="PROSITE" id="PS51257">
    <property type="entry name" value="PROKAR_LIPOPROTEIN"/>
    <property type="match status" value="1"/>
</dbReference>
<dbReference type="EMBL" id="AP027144">
    <property type="protein sequence ID" value="BDV36318.1"/>
    <property type="molecule type" value="Genomic_DNA"/>
</dbReference>
<sequence>MKPHFRLAYLAALAISASGCKPSVDIPTDQQAADALYSEGPINECMSLVDPTKQQQSPECLAAKKRKRAAFIIKIEKCNEGAQVPMIQGATIPTGVTCTLSITFDEMQREPSGRVAIFFKAANKWNGSLL</sequence>
<dbReference type="RefSeq" id="WP_281932629.1">
    <property type="nucleotide sequence ID" value="NZ_AP027144.1"/>
</dbReference>
<keyword evidence="2" id="KW-1185">Reference proteome</keyword>
<proteinExistence type="predicted"/>